<accession>A0ACB8BGW3</accession>
<gene>
    <name evidence="1" type="ORF">BV22DRAFT_1129558</name>
</gene>
<reference evidence="1" key="1">
    <citation type="journal article" date="2021" name="New Phytol.">
        <title>Evolutionary innovations through gain and loss of genes in the ectomycorrhizal Boletales.</title>
        <authorList>
            <person name="Wu G."/>
            <person name="Miyauchi S."/>
            <person name="Morin E."/>
            <person name="Kuo A."/>
            <person name="Drula E."/>
            <person name="Varga T."/>
            <person name="Kohler A."/>
            <person name="Feng B."/>
            <person name="Cao Y."/>
            <person name="Lipzen A."/>
            <person name="Daum C."/>
            <person name="Hundley H."/>
            <person name="Pangilinan J."/>
            <person name="Johnson J."/>
            <person name="Barry K."/>
            <person name="LaButti K."/>
            <person name="Ng V."/>
            <person name="Ahrendt S."/>
            <person name="Min B."/>
            <person name="Choi I.G."/>
            <person name="Park H."/>
            <person name="Plett J.M."/>
            <person name="Magnuson J."/>
            <person name="Spatafora J.W."/>
            <person name="Nagy L.G."/>
            <person name="Henrissat B."/>
            <person name="Grigoriev I.V."/>
            <person name="Yang Z.L."/>
            <person name="Xu J."/>
            <person name="Martin F.M."/>
        </authorList>
    </citation>
    <scope>NUCLEOTIDE SEQUENCE</scope>
    <source>
        <strain evidence="1">KUC20120723A-06</strain>
    </source>
</reference>
<evidence type="ECO:0000313" key="1">
    <source>
        <dbReference type="EMBL" id="KAH7924731.1"/>
    </source>
</evidence>
<comment type="caution">
    <text evidence="1">The sequence shown here is derived from an EMBL/GenBank/DDBJ whole genome shotgun (WGS) entry which is preliminary data.</text>
</comment>
<dbReference type="EMBL" id="MU266417">
    <property type="protein sequence ID" value="KAH7924731.1"/>
    <property type="molecule type" value="Genomic_DNA"/>
</dbReference>
<keyword evidence="2" id="KW-1185">Reference proteome</keyword>
<protein>
    <submittedName>
        <fullName evidence="1">Uncharacterized protein</fullName>
    </submittedName>
</protein>
<evidence type="ECO:0000313" key="2">
    <source>
        <dbReference type="Proteomes" id="UP000790709"/>
    </source>
</evidence>
<dbReference type="Proteomes" id="UP000790709">
    <property type="component" value="Unassembled WGS sequence"/>
</dbReference>
<proteinExistence type="predicted"/>
<sequence length="89" mass="10098">MVIELLRDDVDDLALWKRLESIASDRDSVAKIAKCEPKLTLFRKALENAKNEVKLTGVTILENLASHGDLFHSVHVVGGKQCSFYHRRH</sequence>
<name>A0ACB8BGW3_9AGAM</name>
<organism evidence="1 2">
    <name type="scientific">Leucogyrophana mollusca</name>
    <dbReference type="NCBI Taxonomy" id="85980"/>
    <lineage>
        <taxon>Eukaryota</taxon>
        <taxon>Fungi</taxon>
        <taxon>Dikarya</taxon>
        <taxon>Basidiomycota</taxon>
        <taxon>Agaricomycotina</taxon>
        <taxon>Agaricomycetes</taxon>
        <taxon>Agaricomycetidae</taxon>
        <taxon>Boletales</taxon>
        <taxon>Boletales incertae sedis</taxon>
        <taxon>Leucogyrophana</taxon>
    </lineage>
</organism>